<evidence type="ECO:0008006" key="3">
    <source>
        <dbReference type="Google" id="ProtNLM"/>
    </source>
</evidence>
<dbReference type="Proteomes" id="UP000186795">
    <property type="component" value="Unassembled WGS sequence"/>
</dbReference>
<dbReference type="AlphaFoldDB" id="A0A1N7LM13"/>
<organism evidence="1 2">
    <name type="scientific">Kroppenstedtia eburnea</name>
    <dbReference type="NCBI Taxonomy" id="714067"/>
    <lineage>
        <taxon>Bacteria</taxon>
        <taxon>Bacillati</taxon>
        <taxon>Bacillota</taxon>
        <taxon>Bacilli</taxon>
        <taxon>Bacillales</taxon>
        <taxon>Thermoactinomycetaceae</taxon>
        <taxon>Kroppenstedtia</taxon>
    </lineage>
</organism>
<name>A0A1N7LM13_9BACL</name>
<dbReference type="EMBL" id="FTOD01000004">
    <property type="protein sequence ID" value="SIS74883.1"/>
    <property type="molecule type" value="Genomic_DNA"/>
</dbReference>
<reference evidence="2" key="1">
    <citation type="submission" date="2017-01" db="EMBL/GenBank/DDBJ databases">
        <authorList>
            <person name="Varghese N."/>
            <person name="Submissions S."/>
        </authorList>
    </citation>
    <scope>NUCLEOTIDE SEQUENCE [LARGE SCALE GENOMIC DNA]</scope>
    <source>
        <strain evidence="2">DSM 45196</strain>
    </source>
</reference>
<evidence type="ECO:0000313" key="1">
    <source>
        <dbReference type="EMBL" id="SIS74883.1"/>
    </source>
</evidence>
<accession>A0A1N7LM13</accession>
<evidence type="ECO:0000313" key="2">
    <source>
        <dbReference type="Proteomes" id="UP000186795"/>
    </source>
</evidence>
<gene>
    <name evidence="1" type="ORF">SAMN05421790_104261</name>
</gene>
<keyword evidence="2" id="KW-1185">Reference proteome</keyword>
<proteinExistence type="predicted"/>
<protein>
    <recommendedName>
        <fullName evidence="3">Transposase</fullName>
    </recommendedName>
</protein>
<sequence length="47" mass="5769">MKRRQWSSEEKVAIALEGLKHRRIWALQLWTYRSKGRCPQKTDKLWV</sequence>